<dbReference type="InterPro" id="IPR005025">
    <property type="entry name" value="FMN_Rdtase-like_dom"/>
</dbReference>
<evidence type="ECO:0000313" key="5">
    <source>
        <dbReference type="Proteomes" id="UP000472355"/>
    </source>
</evidence>
<dbReference type="Proteomes" id="UP000472355">
    <property type="component" value="Unassembled WGS sequence"/>
</dbReference>
<dbReference type="RefSeq" id="WP_205455066.1">
    <property type="nucleotide sequence ID" value="NZ_JACBBU010000002.1"/>
</dbReference>
<dbReference type="SUPFAM" id="SSF52218">
    <property type="entry name" value="Flavoproteins"/>
    <property type="match status" value="1"/>
</dbReference>
<dbReference type="PANTHER" id="PTHR43278:SF2">
    <property type="entry name" value="IRON-SULFUR FLAVOPROTEIN"/>
    <property type="match status" value="1"/>
</dbReference>
<reference evidence="4 5" key="1">
    <citation type="submission" date="2019-02" db="EMBL/GenBank/DDBJ databases">
        <title>Genome sequencing of Clostridium botulinum clinical isolates.</title>
        <authorList>
            <person name="Brunt J."/>
            <person name="Van Vliet A.H.M."/>
            <person name="Stringer S.C."/>
            <person name="Grant K.A."/>
            <person name="Carter A.C."/>
            <person name="Peck M.W."/>
        </authorList>
    </citation>
    <scope>NUCLEOTIDE SEQUENCE [LARGE SCALE GENOMIC DNA]</scope>
    <source>
        <strain evidence="4 5">H113700579</strain>
    </source>
</reference>
<name>A0A6M0SKC7_CLOBO</name>
<dbReference type="InterPro" id="IPR029039">
    <property type="entry name" value="Flavoprotein-like_sf"/>
</dbReference>
<dbReference type="AlphaFoldDB" id="A0A6M0SKC7"/>
<dbReference type="EMBL" id="SGKU01000004">
    <property type="protein sequence ID" value="NFA41468.1"/>
    <property type="molecule type" value="Genomic_DNA"/>
</dbReference>
<keyword evidence="1" id="KW-0285">Flavoprotein</keyword>
<evidence type="ECO:0000259" key="3">
    <source>
        <dbReference type="Pfam" id="PF03358"/>
    </source>
</evidence>
<dbReference type="Pfam" id="PF03358">
    <property type="entry name" value="FMN_red"/>
    <property type="match status" value="1"/>
</dbReference>
<evidence type="ECO:0000256" key="2">
    <source>
        <dbReference type="ARBA" id="ARBA00022643"/>
    </source>
</evidence>
<feature type="domain" description="NADPH-dependent FMN reductase-like" evidence="3">
    <location>
        <begin position="4"/>
        <end position="131"/>
    </location>
</feature>
<protein>
    <submittedName>
        <fullName evidence="4">Flavodoxin family protein</fullName>
    </submittedName>
</protein>
<accession>A0A6M0SKC7</accession>
<comment type="caution">
    <text evidence="4">The sequence shown here is derived from an EMBL/GenBank/DDBJ whole genome shotgun (WGS) entry which is preliminary data.</text>
</comment>
<sequence>MSEKWIAIVGSPRKGKNTDLMVDYVIEGLNEKNIGVDKFFLSSSDISTCTGCESCIKTGVCIIKDDVSKIIDDMKNADGYIFASPSYNYNMTAQMKAFLDRTFCLNDYNDGWKSRLSPNKKAIIIGVCAGKTKESMGYTVEGMSKLISELDIKIIDEIEYYNTKHIPVANNDKIREKVIEIVRNYRDFYLI</sequence>
<organism evidence="4 5">
    <name type="scientific">Clostridium botulinum</name>
    <dbReference type="NCBI Taxonomy" id="1491"/>
    <lineage>
        <taxon>Bacteria</taxon>
        <taxon>Bacillati</taxon>
        <taxon>Bacillota</taxon>
        <taxon>Clostridia</taxon>
        <taxon>Eubacteriales</taxon>
        <taxon>Clostridiaceae</taxon>
        <taxon>Clostridium</taxon>
    </lineage>
</organism>
<dbReference type="Gene3D" id="3.40.50.360">
    <property type="match status" value="1"/>
</dbReference>
<dbReference type="InterPro" id="IPR051796">
    <property type="entry name" value="ISF_SsuE-like"/>
</dbReference>
<dbReference type="GO" id="GO:0016491">
    <property type="term" value="F:oxidoreductase activity"/>
    <property type="evidence" value="ECO:0007669"/>
    <property type="project" value="InterPro"/>
</dbReference>
<keyword evidence="2" id="KW-0288">FMN</keyword>
<evidence type="ECO:0000256" key="1">
    <source>
        <dbReference type="ARBA" id="ARBA00022630"/>
    </source>
</evidence>
<gene>
    <name evidence="4" type="ORF">EXM65_02445</name>
</gene>
<dbReference type="PANTHER" id="PTHR43278">
    <property type="entry name" value="NAD(P)H-DEPENDENT FMN-CONTAINING OXIDOREDUCTASE YWQN-RELATED"/>
    <property type="match status" value="1"/>
</dbReference>
<proteinExistence type="predicted"/>
<evidence type="ECO:0000313" key="4">
    <source>
        <dbReference type="EMBL" id="NFA41468.1"/>
    </source>
</evidence>